<dbReference type="AlphaFoldDB" id="A0A6C0LX25"/>
<dbReference type="EMBL" id="MN740574">
    <property type="protein sequence ID" value="QHU34568.1"/>
    <property type="molecule type" value="Genomic_DNA"/>
</dbReference>
<keyword evidence="1" id="KW-0472">Membrane</keyword>
<sequence length="859" mass="94652">MNLLIPILIMLTGIIIIVVSGIKKYNNSTQVIYTPLIIVGSLIFIVGVIILIVKNEPDAYRDYLKHVYPAMDMTRSSNEYKDLYNSLGWYYQCCSSNQSYVTPTGSGTWNVSGPVATGPQGEKADILRYIPNVSSNDWNWDLPGKSVLWKSMRCCTSTYKLPSIPLGNLYDWYSLQYFNVPVISNTKDGWNFAGSASNLRDSKRQVNTVASQSPNTSFSGLRLTNYKYNGYEITPSDPLGLKNNIPLGLWAGPGPFYAGERAIMRAMYYPNGPQYSPEQSAWKMSQDLNGSNWLGQYLQRSNLQGKDRNNNNKLWVDGFDKGDYMEIGHVQQIPGMVQSTGYWFNYFGGGGTGVFHKVGKTPKVTQDSVDAMKKSIPTKGGPIIDLANHSPRNKAHALFTLLWEVKNTKTLLQPSGAVAHSTKTYSSGSELLKGLYGTDDPWFITMWHANGYAPTDNKTGWSSFTESYEPLGKPIPDFTSQDSGQGMSDPLSWANPPWINGGGGPNMKLISGQVDTAFAKSIKQLGVYPVNTGSNQQIIKLYGILGDEVSGVLFATLCAFLLQAEFGDTDELENYVTPPAKVGNIYNTQPDLFGEQFPSSGIPGVGALTEKGMRYSLTKVFMGNWFYDRVSNGVSFDEPINYFSCVLGYEDIQMTCNTNTNGLWSFETIYTGLPKKEDGLPFSDWDYTWHDSVVSKRLYPYISGTTYMGPATSVFNQLFASRTSQRDPFDMSKEMPCYNLGGIKCSGTPGVTCNKGAPIGYGWKEFEGTCTADDNVGMTIGKSHTTSVLWDKNDMCHPPWGLDSYGSDGVLWGQANGFGHSYCQAPGDDPTLSSIWANVPYGGSGYGTGIVPLMSPTYK</sequence>
<feature type="transmembrane region" description="Helical" evidence="1">
    <location>
        <begin position="31"/>
        <end position="53"/>
    </location>
</feature>
<keyword evidence="1" id="KW-0812">Transmembrane</keyword>
<evidence type="ECO:0000256" key="1">
    <source>
        <dbReference type="SAM" id="Phobius"/>
    </source>
</evidence>
<proteinExistence type="predicted"/>
<reference evidence="2" key="1">
    <citation type="journal article" date="2020" name="Nature">
        <title>Giant virus diversity and host interactions through global metagenomics.</title>
        <authorList>
            <person name="Schulz F."/>
            <person name="Roux S."/>
            <person name="Paez-Espino D."/>
            <person name="Jungbluth S."/>
            <person name="Walsh D.A."/>
            <person name="Denef V.J."/>
            <person name="McMahon K.D."/>
            <person name="Konstantinidis K.T."/>
            <person name="Eloe-Fadrosh E.A."/>
            <person name="Kyrpides N.C."/>
            <person name="Woyke T."/>
        </authorList>
    </citation>
    <scope>NUCLEOTIDE SEQUENCE</scope>
    <source>
        <strain evidence="2">GVMAG-S-1016713-169</strain>
    </source>
</reference>
<accession>A0A6C0LX25</accession>
<organism evidence="2">
    <name type="scientific">viral metagenome</name>
    <dbReference type="NCBI Taxonomy" id="1070528"/>
    <lineage>
        <taxon>unclassified sequences</taxon>
        <taxon>metagenomes</taxon>
        <taxon>organismal metagenomes</taxon>
    </lineage>
</organism>
<protein>
    <submittedName>
        <fullName evidence="2">Uncharacterized protein</fullName>
    </submittedName>
</protein>
<evidence type="ECO:0000313" key="2">
    <source>
        <dbReference type="EMBL" id="QHU34568.1"/>
    </source>
</evidence>
<keyword evidence="1" id="KW-1133">Transmembrane helix</keyword>
<feature type="transmembrane region" description="Helical" evidence="1">
    <location>
        <begin position="6"/>
        <end position="22"/>
    </location>
</feature>
<name>A0A6C0LX25_9ZZZZ</name>